<feature type="transmembrane region" description="Helical" evidence="1">
    <location>
        <begin position="33"/>
        <end position="53"/>
    </location>
</feature>
<evidence type="ECO:0000256" key="2">
    <source>
        <dbReference type="SAM" id="SignalP"/>
    </source>
</evidence>
<keyword evidence="1" id="KW-1133">Transmembrane helix</keyword>
<evidence type="ECO:0000313" key="3">
    <source>
        <dbReference type="Proteomes" id="UP000492821"/>
    </source>
</evidence>
<feature type="chain" id="PRO_5028821607" evidence="2">
    <location>
        <begin position="21"/>
        <end position="167"/>
    </location>
</feature>
<dbReference type="AlphaFoldDB" id="A0A7E4ZVY4"/>
<reference evidence="3" key="1">
    <citation type="journal article" date="2013" name="Genetics">
        <title>The draft genome and transcriptome of Panagrellus redivivus are shaped by the harsh demands of a free-living lifestyle.</title>
        <authorList>
            <person name="Srinivasan J."/>
            <person name="Dillman A.R."/>
            <person name="Macchietto M.G."/>
            <person name="Heikkinen L."/>
            <person name="Lakso M."/>
            <person name="Fracchia K.M."/>
            <person name="Antoshechkin I."/>
            <person name="Mortazavi A."/>
            <person name="Wong G."/>
            <person name="Sternberg P.W."/>
        </authorList>
    </citation>
    <scope>NUCLEOTIDE SEQUENCE [LARGE SCALE GENOMIC DNA]</scope>
    <source>
        <strain evidence="3">MT8872</strain>
    </source>
</reference>
<proteinExistence type="predicted"/>
<evidence type="ECO:0000313" key="4">
    <source>
        <dbReference type="WBParaSite" id="Pan_g20854.t1"/>
    </source>
</evidence>
<dbReference type="Proteomes" id="UP000492821">
    <property type="component" value="Unassembled WGS sequence"/>
</dbReference>
<evidence type="ECO:0000256" key="1">
    <source>
        <dbReference type="SAM" id="Phobius"/>
    </source>
</evidence>
<feature type="signal peptide" evidence="2">
    <location>
        <begin position="1"/>
        <end position="20"/>
    </location>
</feature>
<reference evidence="4" key="2">
    <citation type="submission" date="2020-10" db="UniProtKB">
        <authorList>
            <consortium name="WormBaseParasite"/>
        </authorList>
    </citation>
    <scope>IDENTIFICATION</scope>
</reference>
<protein>
    <submittedName>
        <fullName evidence="4">Uncharacterized protein</fullName>
    </submittedName>
</protein>
<keyword evidence="3" id="KW-1185">Reference proteome</keyword>
<accession>A0A7E4ZVY4</accession>
<keyword evidence="1" id="KW-0472">Membrane</keyword>
<keyword evidence="1" id="KW-0812">Transmembrane</keyword>
<sequence>MLFNGTLFILILNIVHTASSNSSTVGEWLPKRIICVAIGAGLFVLMVIVVLTASNKSKVFRRYVATRGINSRKCCHILKIDLNYHPAKLQDALFFPRPASFIASSASTSMTTPSSEEENSFATTSIIFIIIGCINIVHTTSSNSSTVGQWLFKANRRYSVDTWPLVA</sequence>
<keyword evidence="2" id="KW-0732">Signal</keyword>
<name>A0A7E4ZVY4_PANRE</name>
<organism evidence="3 4">
    <name type="scientific">Panagrellus redivivus</name>
    <name type="common">Microworm</name>
    <dbReference type="NCBI Taxonomy" id="6233"/>
    <lineage>
        <taxon>Eukaryota</taxon>
        <taxon>Metazoa</taxon>
        <taxon>Ecdysozoa</taxon>
        <taxon>Nematoda</taxon>
        <taxon>Chromadorea</taxon>
        <taxon>Rhabditida</taxon>
        <taxon>Tylenchina</taxon>
        <taxon>Panagrolaimomorpha</taxon>
        <taxon>Panagrolaimoidea</taxon>
        <taxon>Panagrolaimidae</taxon>
        <taxon>Panagrellus</taxon>
    </lineage>
</organism>
<dbReference type="WBParaSite" id="Pan_g20854.t1">
    <property type="protein sequence ID" value="Pan_g20854.t1"/>
    <property type="gene ID" value="Pan_g20854"/>
</dbReference>